<sequence length="71" mass="8260">MMRERRAVANGKTQRALRTDVYLNHDAGLDSSDRVSRSFDQIDRMPRYSRSDVDALPSMRFNRGLPPRPPR</sequence>
<evidence type="ECO:0000256" key="1">
    <source>
        <dbReference type="SAM" id="MobiDB-lite"/>
    </source>
</evidence>
<organism evidence="2 3">
    <name type="scientific">Strongylus vulgaris</name>
    <name type="common">Blood worm</name>
    <dbReference type="NCBI Taxonomy" id="40348"/>
    <lineage>
        <taxon>Eukaryota</taxon>
        <taxon>Metazoa</taxon>
        <taxon>Ecdysozoa</taxon>
        <taxon>Nematoda</taxon>
        <taxon>Chromadorea</taxon>
        <taxon>Rhabditida</taxon>
        <taxon>Rhabditina</taxon>
        <taxon>Rhabditomorpha</taxon>
        <taxon>Strongyloidea</taxon>
        <taxon>Strongylidae</taxon>
        <taxon>Strongylus</taxon>
    </lineage>
</organism>
<evidence type="ECO:0000313" key="2">
    <source>
        <dbReference type="EMBL" id="VDM72935.1"/>
    </source>
</evidence>
<accession>A0A3P7KQR2</accession>
<proteinExistence type="predicted"/>
<dbReference type="AlphaFoldDB" id="A0A3P7KQR2"/>
<protein>
    <submittedName>
        <fullName evidence="2">Uncharacterized protein</fullName>
    </submittedName>
</protein>
<gene>
    <name evidence="2" type="ORF">SVUK_LOCUS7933</name>
</gene>
<evidence type="ECO:0000313" key="3">
    <source>
        <dbReference type="Proteomes" id="UP000270094"/>
    </source>
</evidence>
<dbReference type="Proteomes" id="UP000270094">
    <property type="component" value="Unassembled WGS sequence"/>
</dbReference>
<feature type="region of interest" description="Disordered" evidence="1">
    <location>
        <begin position="47"/>
        <end position="71"/>
    </location>
</feature>
<dbReference type="EMBL" id="UYYB01027993">
    <property type="protein sequence ID" value="VDM72935.1"/>
    <property type="molecule type" value="Genomic_DNA"/>
</dbReference>
<keyword evidence="3" id="KW-1185">Reference proteome</keyword>
<name>A0A3P7KQR2_STRVU</name>
<reference evidence="2 3" key="1">
    <citation type="submission" date="2018-11" db="EMBL/GenBank/DDBJ databases">
        <authorList>
            <consortium name="Pathogen Informatics"/>
        </authorList>
    </citation>
    <scope>NUCLEOTIDE SEQUENCE [LARGE SCALE GENOMIC DNA]</scope>
</reference>